<dbReference type="Pfam" id="PF00574">
    <property type="entry name" value="CLP_protease"/>
    <property type="match status" value="1"/>
</dbReference>
<dbReference type="Proteomes" id="UP000319499">
    <property type="component" value="Unassembled WGS sequence"/>
</dbReference>
<dbReference type="Gene3D" id="3.90.226.10">
    <property type="entry name" value="2-enoyl-CoA Hydratase, Chain A, domain 1"/>
    <property type="match status" value="1"/>
</dbReference>
<dbReference type="GO" id="GO:0006515">
    <property type="term" value="P:protein quality control for misfolded or incompletely synthesized proteins"/>
    <property type="evidence" value="ECO:0007669"/>
    <property type="project" value="TreeGrafter"/>
</dbReference>
<reference evidence="2 3" key="1">
    <citation type="submission" date="2019-02" db="EMBL/GenBank/DDBJ databases">
        <title>Apibacter muscae sp. nov.: a novel member of the house fly microbiota.</title>
        <authorList>
            <person name="Park R."/>
        </authorList>
    </citation>
    <scope>NUCLEOTIDE SEQUENCE [LARGE SCALE GENOMIC DNA]</scope>
    <source>
        <strain evidence="2 3">AL1</strain>
    </source>
</reference>
<dbReference type="RefSeq" id="WP_146291193.1">
    <property type="nucleotide sequence ID" value="NZ_SELH01000011.1"/>
</dbReference>
<dbReference type="OrthoDB" id="1408931at2"/>
<dbReference type="GO" id="GO:0009368">
    <property type="term" value="C:endopeptidase Clp complex"/>
    <property type="evidence" value="ECO:0007669"/>
    <property type="project" value="TreeGrafter"/>
</dbReference>
<evidence type="ECO:0000256" key="1">
    <source>
        <dbReference type="SAM" id="Coils"/>
    </source>
</evidence>
<evidence type="ECO:0008006" key="4">
    <source>
        <dbReference type="Google" id="ProtNLM"/>
    </source>
</evidence>
<dbReference type="InterPro" id="IPR029045">
    <property type="entry name" value="ClpP/crotonase-like_dom_sf"/>
</dbReference>
<dbReference type="GO" id="GO:0004252">
    <property type="term" value="F:serine-type endopeptidase activity"/>
    <property type="evidence" value="ECO:0007669"/>
    <property type="project" value="TreeGrafter"/>
</dbReference>
<name>A0A563DJU3_9FLAO</name>
<accession>A0A563DJU3</accession>
<dbReference type="EMBL" id="SELH01000011">
    <property type="protein sequence ID" value="TWP30518.1"/>
    <property type="molecule type" value="Genomic_DNA"/>
</dbReference>
<dbReference type="PANTHER" id="PTHR10381:SF11">
    <property type="entry name" value="ATP-DEPENDENT CLP PROTEASE PROTEOLYTIC SUBUNIT, MITOCHONDRIAL"/>
    <property type="match status" value="1"/>
</dbReference>
<evidence type="ECO:0000313" key="2">
    <source>
        <dbReference type="EMBL" id="TWP30518.1"/>
    </source>
</evidence>
<proteinExistence type="predicted"/>
<dbReference type="GO" id="GO:0051117">
    <property type="term" value="F:ATPase binding"/>
    <property type="evidence" value="ECO:0007669"/>
    <property type="project" value="TreeGrafter"/>
</dbReference>
<keyword evidence="1" id="KW-0175">Coiled coil</keyword>
<dbReference type="PANTHER" id="PTHR10381">
    <property type="entry name" value="ATP-DEPENDENT CLP PROTEASE PROTEOLYTIC SUBUNIT"/>
    <property type="match status" value="1"/>
</dbReference>
<dbReference type="AlphaFoldDB" id="A0A563DJU3"/>
<organism evidence="2 3">
    <name type="scientific">Apibacter muscae</name>
    <dbReference type="NCBI Taxonomy" id="2509004"/>
    <lineage>
        <taxon>Bacteria</taxon>
        <taxon>Pseudomonadati</taxon>
        <taxon>Bacteroidota</taxon>
        <taxon>Flavobacteriia</taxon>
        <taxon>Flavobacteriales</taxon>
        <taxon>Weeksellaceae</taxon>
        <taxon>Apibacter</taxon>
    </lineage>
</organism>
<keyword evidence="3" id="KW-1185">Reference proteome</keyword>
<gene>
    <name evidence="2" type="ORF">ETU09_00525</name>
</gene>
<protein>
    <recommendedName>
        <fullName evidence="4">ATP-dependent Clp protease proteolytic subunit</fullName>
    </recommendedName>
</protein>
<dbReference type="InterPro" id="IPR023562">
    <property type="entry name" value="ClpP/TepA"/>
</dbReference>
<evidence type="ECO:0000313" key="3">
    <source>
        <dbReference type="Proteomes" id="UP000319499"/>
    </source>
</evidence>
<comment type="caution">
    <text evidence="2">The sequence shown here is derived from an EMBL/GenBank/DDBJ whole genome shotgun (WGS) entry which is preliminary data.</text>
</comment>
<dbReference type="GO" id="GO:0004176">
    <property type="term" value="F:ATP-dependent peptidase activity"/>
    <property type="evidence" value="ECO:0007669"/>
    <property type="project" value="TreeGrafter"/>
</dbReference>
<dbReference type="SUPFAM" id="SSF52096">
    <property type="entry name" value="ClpP/crotonase"/>
    <property type="match status" value="1"/>
</dbReference>
<feature type="coiled-coil region" evidence="1">
    <location>
        <begin position="237"/>
        <end position="267"/>
    </location>
</feature>
<sequence length="360" mass="39780">MKSTLQITASVEKSIGQIRITDRISEYSETSSSSVVRKIVEDLIKQGVKKAEVYINSQGGSTFEETEIENALDQLEEVNLTVGALAASAATKLVAKYPTSAFSNSQFMIHKPMLGTYGNVTQIQADLKLLINTTADYKKAYASKMKKTEEEIEALWKDGDYWMTAQEALALGLIDRIIEEPEKVTAESLAMLEACGAPHIPHLIKEKPNKTTMDRKQLIASLGLATDATDAEIAEKIADNRQKAEQAEQTKAQAEALKKTNAEALVNQAILDKKITAEQKATYQILAEADFNATQAVISSLPTPQALSSQLNPQQQQKINAARASWTLDDYIEKDPKALAEMEVKDPQNFLRLNQEYYGY</sequence>